<reference evidence="3" key="1">
    <citation type="submission" date="2016-02" db="EMBL/GenBank/DDBJ databases">
        <title>Draft genome sequence of Microdochium bolleyi, a fungal endophyte of beachgrass.</title>
        <authorList>
            <consortium name="DOE Joint Genome Institute"/>
            <person name="David A.S."/>
            <person name="May G."/>
            <person name="Haridas S."/>
            <person name="Lim J."/>
            <person name="Wang M."/>
            <person name="Labutti K."/>
            <person name="Lipzen A."/>
            <person name="Barry K."/>
            <person name="Grigoriev I.V."/>
        </authorList>
    </citation>
    <scope>NUCLEOTIDE SEQUENCE [LARGE SCALE GENOMIC DNA]</scope>
    <source>
        <strain evidence="3">J235TASD1</strain>
    </source>
</reference>
<proteinExistence type="predicted"/>
<dbReference type="AlphaFoldDB" id="A0A136J020"/>
<name>A0A136J020_9PEZI</name>
<dbReference type="EMBL" id="KQ964252">
    <property type="protein sequence ID" value="KXJ90414.1"/>
    <property type="molecule type" value="Genomic_DNA"/>
</dbReference>
<dbReference type="InParanoid" id="A0A136J020"/>
<protein>
    <submittedName>
        <fullName evidence="2">Uncharacterized protein</fullName>
    </submittedName>
</protein>
<feature type="region of interest" description="Disordered" evidence="1">
    <location>
        <begin position="374"/>
        <end position="418"/>
    </location>
</feature>
<feature type="compositionally biased region" description="Basic and acidic residues" evidence="1">
    <location>
        <begin position="406"/>
        <end position="418"/>
    </location>
</feature>
<evidence type="ECO:0000313" key="3">
    <source>
        <dbReference type="Proteomes" id="UP000070501"/>
    </source>
</evidence>
<sequence length="457" mass="50202">MVHVAHRRALEMPSEQAKVPRTAPVGLQFSLTTHRTSPDALADLLLAAIPPEMKGFGGKPGVSADELLASSCRLGLNESWHGVYMDILRHLIGVDLEPEPQPPVLADQLEQTIRARKDAYPEPLEAVLSLLQGSITQVDGCHLAIVECLEKLVRVPDARSATALDELPVLDVDFRPAVFSRNTAVVCCCGVVDRRIPVIELGTLHVENNRHVDVRHRLVFMLVRILAMRAVMETNGMDMYSMVMVTNDDNLGYLKASSAHRRAKPDANLRLRPGKTRHLSRADESANRESLLQAQFVQTAEPHLIRTSVPCYLKRSSLSPSLSSSTPSKHYHKRNSQKQGLESACIATGIQQAGHEVTAIISIQTGQAAIATPDSAIPSSARGKSEEQSSTKPPDVPIPELFEPELTDRGRAYDSRPDSIDANRWSTYTLADGEMIPRKVSLVDSAEELLTVIYTDF</sequence>
<accession>A0A136J020</accession>
<evidence type="ECO:0000313" key="2">
    <source>
        <dbReference type="EMBL" id="KXJ90414.1"/>
    </source>
</evidence>
<feature type="region of interest" description="Disordered" evidence="1">
    <location>
        <begin position="316"/>
        <end position="337"/>
    </location>
</feature>
<organism evidence="2 3">
    <name type="scientific">Microdochium bolleyi</name>
    <dbReference type="NCBI Taxonomy" id="196109"/>
    <lineage>
        <taxon>Eukaryota</taxon>
        <taxon>Fungi</taxon>
        <taxon>Dikarya</taxon>
        <taxon>Ascomycota</taxon>
        <taxon>Pezizomycotina</taxon>
        <taxon>Sordariomycetes</taxon>
        <taxon>Xylariomycetidae</taxon>
        <taxon>Xylariales</taxon>
        <taxon>Microdochiaceae</taxon>
        <taxon>Microdochium</taxon>
    </lineage>
</organism>
<dbReference type="Proteomes" id="UP000070501">
    <property type="component" value="Unassembled WGS sequence"/>
</dbReference>
<gene>
    <name evidence="2" type="ORF">Micbo1qcDRAFT_176220</name>
</gene>
<keyword evidence="3" id="KW-1185">Reference proteome</keyword>
<evidence type="ECO:0000256" key="1">
    <source>
        <dbReference type="SAM" id="MobiDB-lite"/>
    </source>
</evidence>
<feature type="compositionally biased region" description="Low complexity" evidence="1">
    <location>
        <begin position="316"/>
        <end position="328"/>
    </location>
</feature>